<dbReference type="RefSeq" id="WP_010960383.1">
    <property type="nucleotide sequence ID" value="NC_002977.6"/>
</dbReference>
<reference evidence="1 2" key="1">
    <citation type="journal article" date="2004" name="PLoS Biol.">
        <title>Genomic insights into methanotrophy: the complete genome sequence of Methylococcus capsulatus (Bath).</title>
        <authorList>
            <person name="Ward N.L."/>
            <person name="Larsen O."/>
            <person name="Sakwa J."/>
            <person name="Bruseth L."/>
            <person name="Khouri H.M."/>
            <person name="Durkin A.S."/>
            <person name="Dimitrov G."/>
            <person name="Jiang L."/>
            <person name="Scanlan D."/>
            <person name="Kang K.H."/>
            <person name="Lewis M.R."/>
            <person name="Nelson K.E."/>
            <person name="Methe B.A."/>
            <person name="Wu M."/>
            <person name="Heidelberg J.F."/>
            <person name="Paulsen I.T."/>
            <person name="Fouts D.E."/>
            <person name="Ravel J."/>
            <person name="Tettelin H."/>
            <person name="Ren Q."/>
            <person name="Read T.D."/>
            <person name="DeBoy R.T."/>
            <person name="Seshadri R."/>
            <person name="Salzberg S.L."/>
            <person name="Jensen H.B."/>
            <person name="Birkeland N.K."/>
            <person name="Nelson W.C."/>
            <person name="Dodson R.J."/>
            <person name="Grindhaug S.H."/>
            <person name="Holt I.E."/>
            <person name="Eidhammer I."/>
            <person name="Jonasen I."/>
            <person name="Vanaken S."/>
            <person name="Utterback T.R."/>
            <person name="Feldblyum T.V."/>
            <person name="Fraser C.M."/>
            <person name="Lillehaug J.R."/>
            <person name="Eisen J.A."/>
        </authorList>
    </citation>
    <scope>NUCLEOTIDE SEQUENCE [LARGE SCALE GENOMIC DNA]</scope>
    <source>
        <strain evidence="2">ATCC 33009 / NCIMB 11132 / Bath</strain>
    </source>
</reference>
<organism evidence="1 2">
    <name type="scientific">Methylococcus capsulatus (strain ATCC 33009 / NCIMB 11132 / Bath)</name>
    <dbReference type="NCBI Taxonomy" id="243233"/>
    <lineage>
        <taxon>Bacteria</taxon>
        <taxon>Pseudomonadati</taxon>
        <taxon>Pseudomonadota</taxon>
        <taxon>Gammaproteobacteria</taxon>
        <taxon>Methylococcales</taxon>
        <taxon>Methylococcaceae</taxon>
        <taxon>Methylococcus</taxon>
    </lineage>
</organism>
<dbReference type="AlphaFoldDB" id="Q609Y9"/>
<dbReference type="STRING" id="243233.MCA1085"/>
<proteinExistence type="predicted"/>
<evidence type="ECO:0008006" key="3">
    <source>
        <dbReference type="Google" id="ProtNLM"/>
    </source>
</evidence>
<dbReference type="InterPro" id="IPR024787">
    <property type="entry name" value="EcsC"/>
</dbReference>
<dbReference type="eggNOG" id="ENOG502Z7KX">
    <property type="taxonomic scope" value="Bacteria"/>
</dbReference>
<dbReference type="Pfam" id="PF12787">
    <property type="entry name" value="EcsC"/>
    <property type="match status" value="1"/>
</dbReference>
<gene>
    <name evidence="1" type="ordered locus">MCA1085</name>
</gene>
<dbReference type="Proteomes" id="UP000006821">
    <property type="component" value="Chromosome"/>
</dbReference>
<dbReference type="HOGENOM" id="CLU_087250_0_0_6"/>
<evidence type="ECO:0000313" key="2">
    <source>
        <dbReference type="Proteomes" id="UP000006821"/>
    </source>
</evidence>
<dbReference type="PANTHER" id="PTHR41260">
    <property type="entry name" value="PROTEIN ECSC"/>
    <property type="match status" value="1"/>
</dbReference>
<dbReference type="KEGG" id="mca:MCA1085"/>
<evidence type="ECO:0000313" key="1">
    <source>
        <dbReference type="EMBL" id="AAU92637.1"/>
    </source>
</evidence>
<dbReference type="EMBL" id="AE017282">
    <property type="protein sequence ID" value="AAU92637.1"/>
    <property type="molecule type" value="Genomic_DNA"/>
</dbReference>
<accession>Q609Y9</accession>
<protein>
    <recommendedName>
        <fullName evidence="3">EcsC family protein</fullName>
    </recommendedName>
</protein>
<dbReference type="PANTHER" id="PTHR41260:SF1">
    <property type="entry name" value="PROTEIN ECSC"/>
    <property type="match status" value="1"/>
</dbReference>
<sequence>MRISHQFAFSFSQTFDMRSAKSKRVLPFSLTPDDRRDLQRAFDHLEYPSFAARLSGVVGTPIEMAVKLLPRSWYMAWHRGVDAAVAKALSMAIGSLSASAAPLADRRYWMMGAVSGAVGGFFGGPALLLEIPLTTVLMLRAIADIARQEGEDVESPEGQLACLEVFALGGRSSEDDAADTGYYGLRLALELPLSSAARHIARRGLDGRSAPALVNLVGHVSERFGVALSERAAAKLIPVVGALGGALINNAFIQHFQDTARSHFTIRRLERKYSRSLIEAEYKKLKRRPGKASVRYTALAA</sequence>
<name>Q609Y9_METCA</name>
<dbReference type="GeneID" id="88223379"/>